<evidence type="ECO:0000313" key="1">
    <source>
        <dbReference type="EMBL" id="KAF7510027.1"/>
    </source>
</evidence>
<protein>
    <submittedName>
        <fullName evidence="1">Uncharacterized protein</fullName>
    </submittedName>
</protein>
<organism evidence="1 2">
    <name type="scientific">Endocarpon pusillum</name>
    <dbReference type="NCBI Taxonomy" id="364733"/>
    <lineage>
        <taxon>Eukaryota</taxon>
        <taxon>Fungi</taxon>
        <taxon>Dikarya</taxon>
        <taxon>Ascomycota</taxon>
        <taxon>Pezizomycotina</taxon>
        <taxon>Eurotiomycetes</taxon>
        <taxon>Chaetothyriomycetidae</taxon>
        <taxon>Verrucariales</taxon>
        <taxon>Verrucariaceae</taxon>
        <taxon>Endocarpon</taxon>
    </lineage>
</organism>
<comment type="caution">
    <text evidence="1">The sequence shown here is derived from an EMBL/GenBank/DDBJ whole genome shotgun (WGS) entry which is preliminary data.</text>
</comment>
<dbReference type="AlphaFoldDB" id="A0A8H7E5G1"/>
<dbReference type="EMBL" id="JAACFV010000034">
    <property type="protein sequence ID" value="KAF7510027.1"/>
    <property type="molecule type" value="Genomic_DNA"/>
</dbReference>
<evidence type="ECO:0000313" key="2">
    <source>
        <dbReference type="Proteomes" id="UP000606974"/>
    </source>
</evidence>
<dbReference type="Proteomes" id="UP000606974">
    <property type="component" value="Unassembled WGS sequence"/>
</dbReference>
<reference evidence="1" key="1">
    <citation type="submission" date="2020-02" db="EMBL/GenBank/DDBJ databases">
        <authorList>
            <person name="Palmer J.M."/>
        </authorList>
    </citation>
    <scope>NUCLEOTIDE SEQUENCE</scope>
    <source>
        <strain evidence="1">EPUS1.4</strain>
        <tissue evidence="1">Thallus</tissue>
    </source>
</reference>
<proteinExistence type="predicted"/>
<dbReference type="OrthoDB" id="4475349at2759"/>
<gene>
    <name evidence="1" type="ORF">GJ744_007131</name>
</gene>
<keyword evidence="2" id="KW-1185">Reference proteome</keyword>
<sequence>MEELDGSGGDIDALTGSIQPYLYTNIDQDIFDEACKVAASELADSEVDESIRTYLAILFYLFTLSGAFIDAVDKGNEKPGNRITFAMLFPWLIPAVLLSADTHRFCSSGSCQRIIERFQWFLNHLHRGCDSSSETICCIRYCDEETRAGLWY</sequence>
<accession>A0A8H7E5G1</accession>
<name>A0A8H7E5G1_9EURO</name>